<dbReference type="PANTHER" id="PTHR34356">
    <property type="entry name" value="ANTIGENIC HEAT-STABLE PROTEIN"/>
    <property type="match status" value="1"/>
</dbReference>
<feature type="compositionally biased region" description="Polar residues" evidence="1">
    <location>
        <begin position="130"/>
        <end position="142"/>
    </location>
</feature>
<keyword evidence="3" id="KW-1185">Reference proteome</keyword>
<dbReference type="PANTHER" id="PTHR34356:SF3">
    <property type="entry name" value="EXPRESSED PROTEIN"/>
    <property type="match status" value="1"/>
</dbReference>
<organism evidence="2 3">
    <name type="scientific">Carex littledalei</name>
    <dbReference type="NCBI Taxonomy" id="544730"/>
    <lineage>
        <taxon>Eukaryota</taxon>
        <taxon>Viridiplantae</taxon>
        <taxon>Streptophyta</taxon>
        <taxon>Embryophyta</taxon>
        <taxon>Tracheophyta</taxon>
        <taxon>Spermatophyta</taxon>
        <taxon>Magnoliopsida</taxon>
        <taxon>Liliopsida</taxon>
        <taxon>Poales</taxon>
        <taxon>Cyperaceae</taxon>
        <taxon>Cyperoideae</taxon>
        <taxon>Cariceae</taxon>
        <taxon>Carex</taxon>
        <taxon>Carex subgen. Euthyceras</taxon>
    </lineage>
</organism>
<sequence length="198" mass="22127">MEARGAREGRKRRRWHPTAEEVIDRIRDDGDFDSLRLSLIRNLKHNDELRKGIVEEVKQSLVLNDDISDKIKIGDLSDALYQELGGKIMGKISDEVWDVINSSEQEIQETVESVYYRILNPEKEKKKDPSNSALGNSQNCIKQENEPDEPPGFALPTKDNEPLENDVTPPGFGPAGDVNEMAKGGPSEDDLDAPPGFS</sequence>
<evidence type="ECO:0000256" key="1">
    <source>
        <dbReference type="SAM" id="MobiDB-lite"/>
    </source>
</evidence>
<protein>
    <submittedName>
        <fullName evidence="2">Uncharacterized protein</fullName>
    </submittedName>
</protein>
<proteinExistence type="predicted"/>
<reference evidence="2" key="1">
    <citation type="submission" date="2020-01" db="EMBL/GenBank/DDBJ databases">
        <title>Genome sequence of Kobresia littledalei, the first chromosome-level genome in the family Cyperaceae.</title>
        <authorList>
            <person name="Qu G."/>
        </authorList>
    </citation>
    <scope>NUCLEOTIDE SEQUENCE</scope>
    <source>
        <strain evidence="2">C.B.Clarke</strain>
        <tissue evidence="2">Leaf</tissue>
    </source>
</reference>
<accession>A0A833R872</accession>
<evidence type="ECO:0000313" key="3">
    <source>
        <dbReference type="Proteomes" id="UP000623129"/>
    </source>
</evidence>
<dbReference type="OrthoDB" id="784699at2759"/>
<feature type="region of interest" description="Disordered" evidence="1">
    <location>
        <begin position="124"/>
        <end position="198"/>
    </location>
</feature>
<dbReference type="AlphaFoldDB" id="A0A833R872"/>
<comment type="caution">
    <text evidence="2">The sequence shown here is derived from an EMBL/GenBank/DDBJ whole genome shotgun (WGS) entry which is preliminary data.</text>
</comment>
<name>A0A833R872_9POAL</name>
<dbReference type="Proteomes" id="UP000623129">
    <property type="component" value="Unassembled WGS sequence"/>
</dbReference>
<evidence type="ECO:0000313" key="2">
    <source>
        <dbReference type="EMBL" id="KAF3330979.1"/>
    </source>
</evidence>
<dbReference type="EMBL" id="SWLB01000013">
    <property type="protein sequence ID" value="KAF3330979.1"/>
    <property type="molecule type" value="Genomic_DNA"/>
</dbReference>
<gene>
    <name evidence="2" type="ORF">FCM35_KLT04333</name>
</gene>